<evidence type="ECO:0000313" key="2">
    <source>
        <dbReference type="Proteomes" id="UP000078389"/>
    </source>
</evidence>
<organism evidence="1 2">
    <name type="scientific">Devosia elaeis</name>
    <dbReference type="NCBI Taxonomy" id="1770058"/>
    <lineage>
        <taxon>Bacteria</taxon>
        <taxon>Pseudomonadati</taxon>
        <taxon>Pseudomonadota</taxon>
        <taxon>Alphaproteobacteria</taxon>
        <taxon>Hyphomicrobiales</taxon>
        <taxon>Devosiaceae</taxon>
        <taxon>Devosia</taxon>
    </lineage>
</organism>
<proteinExistence type="predicted"/>
<sequence length="111" mass="12404">MLWDLGNASLHLSGSDGLSLLLEWWSQSDIGEFADIALAMAQDESISLSPWRDGARLLTLILELHGSGYFDPVRRANELINMLDDLVAGLFDDSDDLRAMSDLRRREILLS</sequence>
<gene>
    <name evidence="1" type="ORF">A3840_10900</name>
</gene>
<comment type="caution">
    <text evidence="1">The sequence shown here is derived from an EMBL/GenBank/DDBJ whole genome shotgun (WGS) entry which is preliminary data.</text>
</comment>
<dbReference type="EMBL" id="LVVY01000086">
    <property type="protein sequence ID" value="OAM77133.1"/>
    <property type="molecule type" value="Genomic_DNA"/>
</dbReference>
<keyword evidence="2" id="KW-1185">Reference proteome</keyword>
<reference evidence="1 2" key="1">
    <citation type="submission" date="2016-03" db="EMBL/GenBank/DDBJ databases">
        <title>Genome sequencing of Devosia sp. S37.</title>
        <authorList>
            <person name="Mohd Nor M."/>
        </authorList>
    </citation>
    <scope>NUCLEOTIDE SEQUENCE [LARGE SCALE GENOMIC DNA]</scope>
    <source>
        <strain evidence="1 2">S37</strain>
    </source>
</reference>
<protein>
    <submittedName>
        <fullName evidence="1">Uncharacterized protein</fullName>
    </submittedName>
</protein>
<dbReference type="AlphaFoldDB" id="A0A178HWD1"/>
<dbReference type="RefSeq" id="WP_067456192.1">
    <property type="nucleotide sequence ID" value="NZ_LVVY01000086.1"/>
</dbReference>
<evidence type="ECO:0000313" key="1">
    <source>
        <dbReference type="EMBL" id="OAM77133.1"/>
    </source>
</evidence>
<dbReference type="Proteomes" id="UP000078389">
    <property type="component" value="Unassembled WGS sequence"/>
</dbReference>
<name>A0A178HWD1_9HYPH</name>
<accession>A0A178HWD1</accession>